<organism evidence="2">
    <name type="scientific">Spumella elongata</name>
    <dbReference type="NCBI Taxonomy" id="89044"/>
    <lineage>
        <taxon>Eukaryota</taxon>
        <taxon>Sar</taxon>
        <taxon>Stramenopiles</taxon>
        <taxon>Ochrophyta</taxon>
        <taxon>Chrysophyceae</taxon>
        <taxon>Chromulinales</taxon>
        <taxon>Chromulinaceae</taxon>
        <taxon>Spumella</taxon>
    </lineage>
</organism>
<dbReference type="AlphaFoldDB" id="A0A7S3HAC3"/>
<evidence type="ECO:0000313" key="2">
    <source>
        <dbReference type="EMBL" id="CAE0289240.1"/>
    </source>
</evidence>
<dbReference type="EMBL" id="HBIC01035355">
    <property type="protein sequence ID" value="CAE0289240.1"/>
    <property type="molecule type" value="Transcribed_RNA"/>
</dbReference>
<reference evidence="2" key="1">
    <citation type="submission" date="2021-01" db="EMBL/GenBank/DDBJ databases">
        <authorList>
            <person name="Corre E."/>
            <person name="Pelletier E."/>
            <person name="Niang G."/>
            <person name="Scheremetjew M."/>
            <person name="Finn R."/>
            <person name="Kale V."/>
            <person name="Holt S."/>
            <person name="Cochrane G."/>
            <person name="Meng A."/>
            <person name="Brown T."/>
            <person name="Cohen L."/>
        </authorList>
    </citation>
    <scope>NUCLEOTIDE SEQUENCE</scope>
    <source>
        <strain evidence="2">CCAP 955/1</strain>
    </source>
</reference>
<feature type="region of interest" description="Disordered" evidence="1">
    <location>
        <begin position="433"/>
        <end position="465"/>
    </location>
</feature>
<name>A0A7S3HAC3_9STRA</name>
<sequence length="477" mass="52647">MSAPSTNMTAKLLKYAKMQTMFPESVIRQKMSVDGFTTSEIDSFLGSAPEMPVPTNHTSTFPTAKLEKYTKMRVILPENAVRQRMAADGFSTEMYDKFFASAPSETSAIVVETIRVADVHFKKYMKMKSLFPECVLRQKMSVDGFSSSEIDAFLINGPPSGSTPPLCRPVSATRLVKYAKMKAMLPEAAVRQKMTVDGCSPTSIDTFLASEPASSSAGPMTKALFSASHAASQRSAKYAKMQKLLPEGAVRQRMLADGVDSAAIDAFFAADLGTNLQSLVLTPRVDANRLSKYVTMLKVFPEMVVRQKMVVDGFEAGYIEHFLATTASTTMDICVPTVNTRYARYVKMAAMFPIEVVRQKMTVDGFTVTEIAYFLAYGTPLQEFHVPEKAKSVPMKQRAKYVKMRSMLPDGAVRQKMCVDGWTSETIDAFFVDTPAPHPDHRGSGQNRSKRAREEGEEGSGYMDGDKRFRALGAALF</sequence>
<evidence type="ECO:0000256" key="1">
    <source>
        <dbReference type="SAM" id="MobiDB-lite"/>
    </source>
</evidence>
<gene>
    <name evidence="2" type="ORF">SELO1098_LOCUS18083</name>
</gene>
<proteinExistence type="predicted"/>
<accession>A0A7S3HAC3</accession>
<protein>
    <submittedName>
        <fullName evidence="2">Uncharacterized protein</fullName>
    </submittedName>
</protein>